<sequence>TAAGTGSPWLLHSNRQGPGAPRASPSPPAPWAAPPPPPREAAPDRRSAATNPAAKKVSKRQAEKGEEGYPERGRAAGGPGRGGRRSSRSPGQVQAEAGEAALRE</sequence>
<organism evidence="2 3">
    <name type="scientific">Marmota monax</name>
    <name type="common">Woodchuck</name>
    <dbReference type="NCBI Taxonomy" id="9995"/>
    <lineage>
        <taxon>Eukaryota</taxon>
        <taxon>Metazoa</taxon>
        <taxon>Chordata</taxon>
        <taxon>Craniata</taxon>
        <taxon>Vertebrata</taxon>
        <taxon>Euteleostomi</taxon>
        <taxon>Mammalia</taxon>
        <taxon>Eutheria</taxon>
        <taxon>Euarchontoglires</taxon>
        <taxon>Glires</taxon>
        <taxon>Rodentia</taxon>
        <taxon>Sciuromorpha</taxon>
        <taxon>Sciuridae</taxon>
        <taxon>Xerinae</taxon>
        <taxon>Marmotini</taxon>
        <taxon>Marmota</taxon>
    </lineage>
</organism>
<protein>
    <submittedName>
        <fullName evidence="2">Uncharacterized protein</fullName>
    </submittedName>
</protein>
<evidence type="ECO:0000256" key="1">
    <source>
        <dbReference type="SAM" id="MobiDB-lite"/>
    </source>
</evidence>
<evidence type="ECO:0000313" key="3">
    <source>
        <dbReference type="Proteomes" id="UP000335636"/>
    </source>
</evidence>
<proteinExistence type="predicted"/>
<gene>
    <name evidence="2" type="ORF">MONAX_5E009779</name>
</gene>
<reference evidence="2" key="1">
    <citation type="submission" date="2019-04" db="EMBL/GenBank/DDBJ databases">
        <authorList>
            <person name="Alioto T."/>
            <person name="Alioto T."/>
        </authorList>
    </citation>
    <scope>NUCLEOTIDE SEQUENCE [LARGE SCALE GENOMIC DNA]</scope>
</reference>
<comment type="caution">
    <text evidence="2">The sequence shown here is derived from an EMBL/GenBank/DDBJ whole genome shotgun (WGS) entry which is preliminary data.</text>
</comment>
<keyword evidence="3" id="KW-1185">Reference proteome</keyword>
<evidence type="ECO:0000313" key="2">
    <source>
        <dbReference type="EMBL" id="VTJ89373.1"/>
    </source>
</evidence>
<feature type="non-terminal residue" evidence="2">
    <location>
        <position position="1"/>
    </location>
</feature>
<feature type="non-terminal residue" evidence="2">
    <location>
        <position position="104"/>
    </location>
</feature>
<name>A0A5E4D560_MARMO</name>
<dbReference type="Proteomes" id="UP000335636">
    <property type="component" value="Unassembled WGS sequence"/>
</dbReference>
<dbReference type="AlphaFoldDB" id="A0A5E4D560"/>
<feature type="region of interest" description="Disordered" evidence="1">
    <location>
        <begin position="1"/>
        <end position="104"/>
    </location>
</feature>
<accession>A0A5E4D560</accession>
<feature type="compositionally biased region" description="Pro residues" evidence="1">
    <location>
        <begin position="24"/>
        <end position="40"/>
    </location>
</feature>
<dbReference type="EMBL" id="CABDUW010003528">
    <property type="protein sequence ID" value="VTJ89373.1"/>
    <property type="molecule type" value="Genomic_DNA"/>
</dbReference>
<feature type="compositionally biased region" description="Basic and acidic residues" evidence="1">
    <location>
        <begin position="60"/>
        <end position="74"/>
    </location>
</feature>